<sequence length="74" mass="8808">MGSVQYSNRSVNCPEYLIEKKKKGVPRSLEKVKQTLDFHFFYFGSNSIRKKSNFHYPFRFYSIFCLSISRNSIL</sequence>
<proteinExistence type="predicted"/>
<dbReference type="Proteomes" id="UP001140949">
    <property type="component" value="Unassembled WGS sequence"/>
</dbReference>
<reference evidence="1" key="2">
    <citation type="submission" date="2023-04" db="EMBL/GenBank/DDBJ databases">
        <authorList>
            <person name="Bruccoleri R.E."/>
            <person name="Oakeley E.J."/>
            <person name="Faust A.-M."/>
            <person name="Dessus-Babus S."/>
            <person name="Altorfer M."/>
            <person name="Burckhardt D."/>
            <person name="Oertli M."/>
            <person name="Naumann U."/>
            <person name="Petersen F."/>
            <person name="Wong J."/>
        </authorList>
    </citation>
    <scope>NUCLEOTIDE SEQUENCE</scope>
    <source>
        <strain evidence="1">GSM-AAB239-AS_SAM_17_03QT</strain>
        <tissue evidence="1">Leaf</tissue>
    </source>
</reference>
<accession>A0AAX6GL82</accession>
<protein>
    <submittedName>
        <fullName evidence="1">Uncharacterized protein</fullName>
    </submittedName>
</protein>
<evidence type="ECO:0000313" key="2">
    <source>
        <dbReference type="Proteomes" id="UP001140949"/>
    </source>
</evidence>
<dbReference type="EMBL" id="JANAVB010018798">
    <property type="protein sequence ID" value="KAJ6829313.1"/>
    <property type="molecule type" value="Genomic_DNA"/>
</dbReference>
<evidence type="ECO:0000313" key="1">
    <source>
        <dbReference type="EMBL" id="KAJ6829313.1"/>
    </source>
</evidence>
<comment type="caution">
    <text evidence="1">The sequence shown here is derived from an EMBL/GenBank/DDBJ whole genome shotgun (WGS) entry which is preliminary data.</text>
</comment>
<reference evidence="1" key="1">
    <citation type="journal article" date="2023" name="GigaByte">
        <title>Genome assembly of the bearded iris, Iris pallida Lam.</title>
        <authorList>
            <person name="Bruccoleri R.E."/>
            <person name="Oakeley E.J."/>
            <person name="Faust A.M.E."/>
            <person name="Altorfer M."/>
            <person name="Dessus-Babus S."/>
            <person name="Burckhardt D."/>
            <person name="Oertli M."/>
            <person name="Naumann U."/>
            <person name="Petersen F."/>
            <person name="Wong J."/>
        </authorList>
    </citation>
    <scope>NUCLEOTIDE SEQUENCE</scope>
    <source>
        <strain evidence="1">GSM-AAB239-AS_SAM_17_03QT</strain>
    </source>
</reference>
<gene>
    <name evidence="1" type="ORF">M6B38_358130</name>
</gene>
<name>A0AAX6GL82_IRIPA</name>
<dbReference type="AlphaFoldDB" id="A0AAX6GL82"/>
<keyword evidence="2" id="KW-1185">Reference proteome</keyword>
<organism evidence="1 2">
    <name type="scientific">Iris pallida</name>
    <name type="common">Sweet iris</name>
    <dbReference type="NCBI Taxonomy" id="29817"/>
    <lineage>
        <taxon>Eukaryota</taxon>
        <taxon>Viridiplantae</taxon>
        <taxon>Streptophyta</taxon>
        <taxon>Embryophyta</taxon>
        <taxon>Tracheophyta</taxon>
        <taxon>Spermatophyta</taxon>
        <taxon>Magnoliopsida</taxon>
        <taxon>Liliopsida</taxon>
        <taxon>Asparagales</taxon>
        <taxon>Iridaceae</taxon>
        <taxon>Iridoideae</taxon>
        <taxon>Irideae</taxon>
        <taxon>Iris</taxon>
    </lineage>
</organism>